<evidence type="ECO:0000259" key="4">
    <source>
        <dbReference type="PROSITE" id="PS50995"/>
    </source>
</evidence>
<dbReference type="GO" id="GO:0003700">
    <property type="term" value="F:DNA-binding transcription factor activity"/>
    <property type="evidence" value="ECO:0007669"/>
    <property type="project" value="InterPro"/>
</dbReference>
<name>A0A2Z3JQI8_9DEIO</name>
<protein>
    <submittedName>
        <fullName evidence="5">MarR family transcriptional regulator</fullName>
    </submittedName>
</protein>
<dbReference type="AlphaFoldDB" id="A0A2Z3JQI8"/>
<dbReference type="InterPro" id="IPR039422">
    <property type="entry name" value="MarR/SlyA-like"/>
</dbReference>
<gene>
    <name evidence="5" type="ORF">DKM44_10985</name>
</gene>
<dbReference type="InterPro" id="IPR023187">
    <property type="entry name" value="Tscrpt_reg_MarR-type_CS"/>
</dbReference>
<keyword evidence="2" id="KW-0238">DNA-binding</keyword>
<evidence type="ECO:0000256" key="2">
    <source>
        <dbReference type="ARBA" id="ARBA00023125"/>
    </source>
</evidence>
<dbReference type="PROSITE" id="PS01117">
    <property type="entry name" value="HTH_MARR_1"/>
    <property type="match status" value="1"/>
</dbReference>
<evidence type="ECO:0000256" key="1">
    <source>
        <dbReference type="ARBA" id="ARBA00023015"/>
    </source>
</evidence>
<dbReference type="PROSITE" id="PS50995">
    <property type="entry name" value="HTH_MARR_2"/>
    <property type="match status" value="1"/>
</dbReference>
<dbReference type="EMBL" id="CP029494">
    <property type="protein sequence ID" value="AWN23688.1"/>
    <property type="molecule type" value="Genomic_DNA"/>
</dbReference>
<dbReference type="Gene3D" id="1.10.10.10">
    <property type="entry name" value="Winged helix-like DNA-binding domain superfamily/Winged helix DNA-binding domain"/>
    <property type="match status" value="1"/>
</dbReference>
<dbReference type="PRINTS" id="PR00598">
    <property type="entry name" value="HTHMARR"/>
</dbReference>
<dbReference type="SMART" id="SM00347">
    <property type="entry name" value="HTH_MARR"/>
    <property type="match status" value="1"/>
</dbReference>
<keyword evidence="6" id="KW-1185">Reference proteome</keyword>
<evidence type="ECO:0000313" key="6">
    <source>
        <dbReference type="Proteomes" id="UP000245368"/>
    </source>
</evidence>
<dbReference type="Proteomes" id="UP000245368">
    <property type="component" value="Chromosome"/>
</dbReference>
<dbReference type="KEGG" id="dez:DKM44_10985"/>
<dbReference type="SUPFAM" id="SSF46785">
    <property type="entry name" value="Winged helix' DNA-binding domain"/>
    <property type="match status" value="1"/>
</dbReference>
<evidence type="ECO:0000313" key="5">
    <source>
        <dbReference type="EMBL" id="AWN23688.1"/>
    </source>
</evidence>
<dbReference type="GO" id="GO:0006950">
    <property type="term" value="P:response to stress"/>
    <property type="evidence" value="ECO:0007669"/>
    <property type="project" value="TreeGrafter"/>
</dbReference>
<accession>A0A2Z3JQI8</accession>
<dbReference type="RefSeq" id="WP_109827416.1">
    <property type="nucleotide sequence ID" value="NZ_CP029494.1"/>
</dbReference>
<proteinExistence type="predicted"/>
<keyword evidence="3" id="KW-0804">Transcription</keyword>
<dbReference type="OrthoDB" id="9799747at2"/>
<dbReference type="InterPro" id="IPR036388">
    <property type="entry name" value="WH-like_DNA-bd_sf"/>
</dbReference>
<dbReference type="Pfam" id="PF12802">
    <property type="entry name" value="MarR_2"/>
    <property type="match status" value="1"/>
</dbReference>
<dbReference type="InterPro" id="IPR000835">
    <property type="entry name" value="HTH_MarR-typ"/>
</dbReference>
<dbReference type="GO" id="GO:0003677">
    <property type="term" value="F:DNA binding"/>
    <property type="evidence" value="ECO:0007669"/>
    <property type="project" value="UniProtKB-KW"/>
</dbReference>
<dbReference type="InterPro" id="IPR036390">
    <property type="entry name" value="WH_DNA-bd_sf"/>
</dbReference>
<dbReference type="PANTHER" id="PTHR33164:SF104">
    <property type="entry name" value="TRANSCRIPTIONAL REGULATORY PROTEIN"/>
    <property type="match status" value="1"/>
</dbReference>
<keyword evidence="1" id="KW-0805">Transcription regulation</keyword>
<feature type="domain" description="HTH marR-type" evidence="4">
    <location>
        <begin position="25"/>
        <end position="160"/>
    </location>
</feature>
<reference evidence="5 6" key="1">
    <citation type="submission" date="2018-05" db="EMBL/GenBank/DDBJ databases">
        <title>Complete Genome Sequence of Deinococcus sp. strain 17bor-2.</title>
        <authorList>
            <person name="Srinivasan S."/>
        </authorList>
    </citation>
    <scope>NUCLEOTIDE SEQUENCE [LARGE SCALE GENOMIC DNA]</scope>
    <source>
        <strain evidence="5 6">17bor-2</strain>
    </source>
</reference>
<dbReference type="PANTHER" id="PTHR33164">
    <property type="entry name" value="TRANSCRIPTIONAL REGULATOR, MARR FAMILY"/>
    <property type="match status" value="1"/>
</dbReference>
<organism evidence="5 6">
    <name type="scientific">Deinococcus irradiatisoli</name>
    <dbReference type="NCBI Taxonomy" id="2202254"/>
    <lineage>
        <taxon>Bacteria</taxon>
        <taxon>Thermotogati</taxon>
        <taxon>Deinococcota</taxon>
        <taxon>Deinococci</taxon>
        <taxon>Deinococcales</taxon>
        <taxon>Deinococcaceae</taxon>
        <taxon>Deinococcus</taxon>
    </lineage>
</organism>
<evidence type="ECO:0000256" key="3">
    <source>
        <dbReference type="ARBA" id="ARBA00023163"/>
    </source>
</evidence>
<sequence length="166" mass="18663">MKTQELLDTIRRDWARERPDIDTTAQLTVIGIQRLSALLEQELERFFAPFDLTPSSFDVLATLRRSAPPEGLAFTRLSTLMAITPPAVTKRVDLLAARGLVERRAHPDDRRTVLVRLTPTGRELVDHVLTLHVANERRLLLGLTPFEAAQLRGLVGKFAAHLEQTP</sequence>